<keyword evidence="2" id="KW-1185">Reference proteome</keyword>
<gene>
    <name evidence="1" type="ORF">OFUS_LOCUS7651</name>
</gene>
<organism evidence="1 2">
    <name type="scientific">Owenia fusiformis</name>
    <name type="common">Polychaete worm</name>
    <dbReference type="NCBI Taxonomy" id="6347"/>
    <lineage>
        <taxon>Eukaryota</taxon>
        <taxon>Metazoa</taxon>
        <taxon>Spiralia</taxon>
        <taxon>Lophotrochozoa</taxon>
        <taxon>Annelida</taxon>
        <taxon>Polychaeta</taxon>
        <taxon>Sedentaria</taxon>
        <taxon>Canalipalpata</taxon>
        <taxon>Sabellida</taxon>
        <taxon>Oweniida</taxon>
        <taxon>Oweniidae</taxon>
        <taxon>Owenia</taxon>
    </lineage>
</organism>
<dbReference type="Pfam" id="PF00581">
    <property type="entry name" value="Rhodanese"/>
    <property type="match status" value="1"/>
</dbReference>
<evidence type="ECO:0000313" key="1">
    <source>
        <dbReference type="EMBL" id="CAH1781029.1"/>
    </source>
</evidence>
<dbReference type="PANTHER" id="PTHR44086:SF10">
    <property type="entry name" value="THIOSULFATE SULFURTRANSFERASE_RHODANESE-LIKE DOMAIN-CONTAINING PROTEIN 3"/>
    <property type="match status" value="1"/>
</dbReference>
<dbReference type="PROSITE" id="PS50206">
    <property type="entry name" value="RHODANESE_3"/>
    <property type="match status" value="1"/>
</dbReference>
<dbReference type="SMART" id="SM00450">
    <property type="entry name" value="RHOD"/>
    <property type="match status" value="1"/>
</dbReference>
<reference evidence="1" key="1">
    <citation type="submission" date="2022-03" db="EMBL/GenBank/DDBJ databases">
        <authorList>
            <person name="Martin C."/>
        </authorList>
    </citation>
    <scope>NUCLEOTIDE SEQUENCE</scope>
</reference>
<evidence type="ECO:0000313" key="2">
    <source>
        <dbReference type="Proteomes" id="UP000749559"/>
    </source>
</evidence>
<dbReference type="SUPFAM" id="SSF52821">
    <property type="entry name" value="Rhodanese/Cell cycle control phosphatase"/>
    <property type="match status" value="1"/>
</dbReference>
<sequence length="188" mass="21486">MSGRGLTCITRSQRILQCVRHSYRPQVRTVTCFNLQNTEDKGKRKLFNNFSEFQIHDLKVKASLFHSSSTHYQSTTEDVSYEELKEKLKSGDIQLIDVRQPEELIEVGKIDGAINIPLLNVKAALEAPPSEFKDAFGVDKPHPNDDNIVFQCKSGRRSFFAMSVAHELGFKKARNYIGGYDEWTERES</sequence>
<proteinExistence type="predicted"/>
<dbReference type="InterPro" id="IPR001763">
    <property type="entry name" value="Rhodanese-like_dom"/>
</dbReference>
<dbReference type="OrthoDB" id="566238at2759"/>
<accession>A0A8J1UAB0</accession>
<comment type="caution">
    <text evidence="1">The sequence shown here is derived from an EMBL/GenBank/DDBJ whole genome shotgun (WGS) entry which is preliminary data.</text>
</comment>
<dbReference type="PANTHER" id="PTHR44086">
    <property type="entry name" value="THIOSULFATE SULFURTRANSFERASE RDL2, MITOCHONDRIAL-RELATED"/>
    <property type="match status" value="1"/>
</dbReference>
<name>A0A8J1UAB0_OWEFU</name>
<dbReference type="Gene3D" id="3.40.250.10">
    <property type="entry name" value="Rhodanese-like domain"/>
    <property type="match status" value="1"/>
</dbReference>
<dbReference type="Proteomes" id="UP000749559">
    <property type="component" value="Unassembled WGS sequence"/>
</dbReference>
<dbReference type="AlphaFoldDB" id="A0A8J1UAB0"/>
<protein>
    <submittedName>
        <fullName evidence="1">Uncharacterized protein</fullName>
    </submittedName>
</protein>
<dbReference type="EMBL" id="CAIIXF020000004">
    <property type="protein sequence ID" value="CAH1781029.1"/>
    <property type="molecule type" value="Genomic_DNA"/>
</dbReference>
<dbReference type="InterPro" id="IPR036873">
    <property type="entry name" value="Rhodanese-like_dom_sf"/>
</dbReference>